<dbReference type="SUPFAM" id="SSF141868">
    <property type="entry name" value="EAL domain-like"/>
    <property type="match status" value="1"/>
</dbReference>
<dbReference type="PROSITE" id="PS50883">
    <property type="entry name" value="EAL"/>
    <property type="match status" value="1"/>
</dbReference>
<dbReference type="Gene3D" id="3.20.20.450">
    <property type="entry name" value="EAL domain"/>
    <property type="match status" value="1"/>
</dbReference>
<dbReference type="InterPro" id="IPR050706">
    <property type="entry name" value="Cyclic-di-GMP_PDE-like"/>
</dbReference>
<dbReference type="PANTHER" id="PTHR33121:SF76">
    <property type="entry name" value="SIGNALING PROTEIN"/>
    <property type="match status" value="1"/>
</dbReference>
<dbReference type="Proteomes" id="UP000814385">
    <property type="component" value="Unassembled WGS sequence"/>
</dbReference>
<proteinExistence type="predicted"/>
<dbReference type="SUPFAM" id="SSF55781">
    <property type="entry name" value="GAF domain-like"/>
    <property type="match status" value="1"/>
</dbReference>
<dbReference type="SMART" id="SM00065">
    <property type="entry name" value="GAF"/>
    <property type="match status" value="1"/>
</dbReference>
<name>A0ABS9PDD4_9GAMM</name>
<dbReference type="InterPro" id="IPR001633">
    <property type="entry name" value="EAL_dom"/>
</dbReference>
<dbReference type="EMBL" id="JABFUC010000022">
    <property type="protein sequence ID" value="MCG6659783.1"/>
    <property type="molecule type" value="Genomic_DNA"/>
</dbReference>
<dbReference type="Pfam" id="PF00563">
    <property type="entry name" value="EAL"/>
    <property type="match status" value="1"/>
</dbReference>
<sequence length="411" mass="45430">MDAGASNAKEEHPLVDIALGLDDREEVSTERVLLDSLHAIRTHLGMEVAFISEFEDERRIFRFVDGEQAAPHLEVGASDPLEESYCQRVVDGRLPEVIHDARQEPAALELAATLEVPIGAHLSVPIRLRDGSVYGTLCCFSRQANGTLNKRDLAMMRVFADFAARQFERLRERKQRQQGAEARIRDVLDHGRFNIVFQPIHDLIDQRIDGYEALSRFVAEPKRSPDKWFEEAATVGQREELELAAIQVALEALSVIPGTAYLSLNASPATILTGRLADLFGPYPLDRLMLEVTEHDVIDDYRGLSEALVEMRRQGLRLAIDDAGAGYASFRHILRLAPDVIKLDRSLTHGIDRRPDSRALAAALVGFAAETGSCLLAEGVETQAELEALRDDIGVCKAQGYLLGRPGPLPG</sequence>
<dbReference type="Pfam" id="PF13185">
    <property type="entry name" value="GAF_2"/>
    <property type="match status" value="1"/>
</dbReference>
<dbReference type="InterPro" id="IPR003018">
    <property type="entry name" value="GAF"/>
</dbReference>
<reference evidence="2 3" key="1">
    <citation type="submission" date="2020-05" db="EMBL/GenBank/DDBJ databases">
        <title>Comparative genomic analysis of denitrifying bacteria from Halomonas genus.</title>
        <authorList>
            <person name="Wang L."/>
            <person name="Shao Z."/>
        </authorList>
    </citation>
    <scope>NUCLEOTIDE SEQUENCE [LARGE SCALE GENOMIC DNA]</scope>
    <source>
        <strain evidence="2 3">A4</strain>
    </source>
</reference>
<keyword evidence="3" id="KW-1185">Reference proteome</keyword>
<evidence type="ECO:0000259" key="1">
    <source>
        <dbReference type="PROSITE" id="PS50883"/>
    </source>
</evidence>
<dbReference type="Gene3D" id="3.30.450.40">
    <property type="match status" value="1"/>
</dbReference>
<gene>
    <name evidence="2" type="ORF">HOP52_18715</name>
</gene>
<evidence type="ECO:0000313" key="2">
    <source>
        <dbReference type="EMBL" id="MCG6659783.1"/>
    </source>
</evidence>
<dbReference type="InterPro" id="IPR029016">
    <property type="entry name" value="GAF-like_dom_sf"/>
</dbReference>
<comment type="caution">
    <text evidence="2">The sequence shown here is derived from an EMBL/GenBank/DDBJ whole genome shotgun (WGS) entry which is preliminary data.</text>
</comment>
<dbReference type="RefSeq" id="WP_238979054.1">
    <property type="nucleotide sequence ID" value="NZ_JABFUC010000022.1"/>
</dbReference>
<dbReference type="InterPro" id="IPR035919">
    <property type="entry name" value="EAL_sf"/>
</dbReference>
<dbReference type="PANTHER" id="PTHR33121">
    <property type="entry name" value="CYCLIC DI-GMP PHOSPHODIESTERASE PDEF"/>
    <property type="match status" value="1"/>
</dbReference>
<protein>
    <submittedName>
        <fullName evidence="2">EAL domain-containing protein</fullName>
    </submittedName>
</protein>
<dbReference type="SMART" id="SM00052">
    <property type="entry name" value="EAL"/>
    <property type="match status" value="1"/>
</dbReference>
<dbReference type="CDD" id="cd01948">
    <property type="entry name" value="EAL"/>
    <property type="match status" value="1"/>
</dbReference>
<evidence type="ECO:0000313" key="3">
    <source>
        <dbReference type="Proteomes" id="UP000814385"/>
    </source>
</evidence>
<feature type="domain" description="EAL" evidence="1">
    <location>
        <begin position="177"/>
        <end position="411"/>
    </location>
</feature>
<accession>A0ABS9PDD4</accession>
<organism evidence="2 3">
    <name type="scientific">Billgrantia campisalis</name>
    <dbReference type="NCBI Taxonomy" id="74661"/>
    <lineage>
        <taxon>Bacteria</taxon>
        <taxon>Pseudomonadati</taxon>
        <taxon>Pseudomonadota</taxon>
        <taxon>Gammaproteobacteria</taxon>
        <taxon>Oceanospirillales</taxon>
        <taxon>Halomonadaceae</taxon>
        <taxon>Billgrantia</taxon>
    </lineage>
</organism>